<comment type="caution">
    <text evidence="2">The sequence shown here is derived from an EMBL/GenBank/DDBJ whole genome shotgun (WGS) entry which is preliminary data.</text>
</comment>
<dbReference type="InterPro" id="IPR011008">
    <property type="entry name" value="Dimeric_a/b-barrel"/>
</dbReference>
<dbReference type="Pfam" id="PF07110">
    <property type="entry name" value="EthD"/>
    <property type="match status" value="1"/>
</dbReference>
<dbReference type="AlphaFoldDB" id="A0A830FVW1"/>
<dbReference type="Gene3D" id="3.30.70.100">
    <property type="match status" value="1"/>
</dbReference>
<sequence length="109" mass="12394">MTKIVDLLVRRDGYTHEEFADRWQGDHSELAKDLPGLQRYVTSVPTDPERAAYDGVLELYFEDMDALSDAFDSDLAETVQADAAEFIDLEAGPRVIVEETVQLDERDDR</sequence>
<dbReference type="EMBL" id="JAMQCP010000004">
    <property type="protein sequence ID" value="MDS0255668.1"/>
    <property type="molecule type" value="Genomic_DNA"/>
</dbReference>
<keyword evidence="5" id="KW-1185">Reference proteome</keyword>
<protein>
    <submittedName>
        <fullName evidence="3">EthD family reductase</fullName>
    </submittedName>
</protein>
<feature type="domain" description="EthD" evidence="1">
    <location>
        <begin position="12"/>
        <end position="89"/>
    </location>
</feature>
<evidence type="ECO:0000313" key="4">
    <source>
        <dbReference type="Proteomes" id="UP000656367"/>
    </source>
</evidence>
<proteinExistence type="predicted"/>
<evidence type="ECO:0000313" key="3">
    <source>
        <dbReference type="EMBL" id="MDS0255668.1"/>
    </source>
</evidence>
<evidence type="ECO:0000313" key="2">
    <source>
        <dbReference type="EMBL" id="GGM48426.1"/>
    </source>
</evidence>
<reference evidence="3 5" key="3">
    <citation type="submission" date="2022-06" db="EMBL/GenBank/DDBJ databases">
        <title>Haloarcula sp. a new haloarchaeum isolate from saline soil.</title>
        <authorList>
            <person name="Strakova D."/>
            <person name="Galisteo C."/>
            <person name="Sanchez-Porro C."/>
            <person name="Ventosa A."/>
        </authorList>
    </citation>
    <scope>NUCLEOTIDE SEQUENCE [LARGE SCALE GENOMIC DNA]</scope>
    <source>
        <strain evidence="3 5">JCM 15760</strain>
    </source>
</reference>
<gene>
    <name evidence="2" type="ORF">GCM10009006_32080</name>
    <name evidence="3" type="ORF">NC662_18320</name>
</gene>
<name>A0A830FVW1_HALAR</name>
<dbReference type="NCBIfam" id="TIGR02118">
    <property type="entry name" value="EthD family reductase"/>
    <property type="match status" value="1"/>
</dbReference>
<dbReference type="RefSeq" id="WP_005538733.1">
    <property type="nucleotide sequence ID" value="NZ_BAABDY010000007.1"/>
</dbReference>
<dbReference type="SUPFAM" id="SSF54909">
    <property type="entry name" value="Dimeric alpha+beta barrel"/>
    <property type="match status" value="1"/>
</dbReference>
<dbReference type="Proteomes" id="UP000656367">
    <property type="component" value="Unassembled WGS sequence"/>
</dbReference>
<dbReference type="OrthoDB" id="312801at2157"/>
<reference evidence="2" key="2">
    <citation type="submission" date="2020-09" db="EMBL/GenBank/DDBJ databases">
        <authorList>
            <person name="Sun Q."/>
            <person name="Ohkuma M."/>
        </authorList>
    </citation>
    <scope>NUCLEOTIDE SEQUENCE</scope>
    <source>
        <strain evidence="2">JCM 15759</strain>
    </source>
</reference>
<reference evidence="2" key="1">
    <citation type="journal article" date="2014" name="Int. J. Syst. Evol. Microbiol.">
        <title>Complete genome sequence of Corynebacterium casei LMG S-19264T (=DSM 44701T), isolated from a smear-ripened cheese.</title>
        <authorList>
            <consortium name="US DOE Joint Genome Institute (JGI-PGF)"/>
            <person name="Walter F."/>
            <person name="Albersmeier A."/>
            <person name="Kalinowski J."/>
            <person name="Ruckert C."/>
        </authorList>
    </citation>
    <scope>NUCLEOTIDE SEQUENCE</scope>
    <source>
        <strain evidence="2">JCM 15759</strain>
    </source>
</reference>
<dbReference type="GO" id="GO:0016491">
    <property type="term" value="F:oxidoreductase activity"/>
    <property type="evidence" value="ECO:0007669"/>
    <property type="project" value="InterPro"/>
</dbReference>
<accession>A0A830FVW1</accession>
<organism evidence="2 4">
    <name type="scientific">Haloarcula argentinensis</name>
    <dbReference type="NCBI Taxonomy" id="43776"/>
    <lineage>
        <taxon>Archaea</taxon>
        <taxon>Methanobacteriati</taxon>
        <taxon>Methanobacteriota</taxon>
        <taxon>Stenosarchaea group</taxon>
        <taxon>Halobacteria</taxon>
        <taxon>Halobacteriales</taxon>
        <taxon>Haloarculaceae</taxon>
        <taxon>Haloarcula</taxon>
    </lineage>
</organism>
<dbReference type="InterPro" id="IPR009799">
    <property type="entry name" value="EthD_dom"/>
</dbReference>
<dbReference type="EMBL" id="BMON01000003">
    <property type="protein sequence ID" value="GGM48426.1"/>
    <property type="molecule type" value="Genomic_DNA"/>
</dbReference>
<evidence type="ECO:0000259" key="1">
    <source>
        <dbReference type="Pfam" id="PF07110"/>
    </source>
</evidence>
<dbReference type="Proteomes" id="UP001248536">
    <property type="component" value="Unassembled WGS sequence"/>
</dbReference>
<evidence type="ECO:0000313" key="5">
    <source>
        <dbReference type="Proteomes" id="UP001248536"/>
    </source>
</evidence>